<protein>
    <submittedName>
        <fullName evidence="2">Uncharacterized protein</fullName>
    </submittedName>
</protein>
<dbReference type="Proteomes" id="UP000663760">
    <property type="component" value="Chromosome 10"/>
</dbReference>
<dbReference type="EMBL" id="LR746273">
    <property type="protein sequence ID" value="CAA7403482.1"/>
    <property type="molecule type" value="Genomic_DNA"/>
</dbReference>
<evidence type="ECO:0000256" key="1">
    <source>
        <dbReference type="SAM" id="MobiDB-lite"/>
    </source>
</evidence>
<evidence type="ECO:0000313" key="3">
    <source>
        <dbReference type="Proteomes" id="UP000663760"/>
    </source>
</evidence>
<accession>A0A7I8L126</accession>
<feature type="compositionally biased region" description="Basic residues" evidence="1">
    <location>
        <begin position="1"/>
        <end position="17"/>
    </location>
</feature>
<proteinExistence type="predicted"/>
<name>A0A7I8L126_SPIIN</name>
<dbReference type="AlphaFoldDB" id="A0A7I8L126"/>
<keyword evidence="3" id="KW-1185">Reference proteome</keyword>
<sequence>MRKTTMAKMGFRGRRPPQRGQAEGARWRRRRREARERRNLQRRRSDSSPAEA</sequence>
<gene>
    <name evidence="2" type="ORF">SI8410_10014160</name>
</gene>
<feature type="region of interest" description="Disordered" evidence="1">
    <location>
        <begin position="1"/>
        <end position="52"/>
    </location>
</feature>
<feature type="compositionally biased region" description="Basic and acidic residues" evidence="1">
    <location>
        <begin position="33"/>
        <end position="46"/>
    </location>
</feature>
<organism evidence="2 3">
    <name type="scientific">Spirodela intermedia</name>
    <name type="common">Intermediate duckweed</name>
    <dbReference type="NCBI Taxonomy" id="51605"/>
    <lineage>
        <taxon>Eukaryota</taxon>
        <taxon>Viridiplantae</taxon>
        <taxon>Streptophyta</taxon>
        <taxon>Embryophyta</taxon>
        <taxon>Tracheophyta</taxon>
        <taxon>Spermatophyta</taxon>
        <taxon>Magnoliopsida</taxon>
        <taxon>Liliopsida</taxon>
        <taxon>Araceae</taxon>
        <taxon>Lemnoideae</taxon>
        <taxon>Spirodela</taxon>
    </lineage>
</organism>
<reference evidence="2" key="1">
    <citation type="submission" date="2020-02" db="EMBL/GenBank/DDBJ databases">
        <authorList>
            <person name="Scholz U."/>
            <person name="Mascher M."/>
            <person name="Fiebig A."/>
        </authorList>
    </citation>
    <scope>NUCLEOTIDE SEQUENCE</scope>
</reference>
<evidence type="ECO:0000313" key="2">
    <source>
        <dbReference type="EMBL" id="CAA7403482.1"/>
    </source>
</evidence>